<evidence type="ECO:0000313" key="1">
    <source>
        <dbReference type="EMBL" id="KAK7458975.1"/>
    </source>
</evidence>
<gene>
    <name evidence="1" type="ORF">BaRGS_00039031</name>
</gene>
<dbReference type="AlphaFoldDB" id="A0ABD0J470"/>
<organism evidence="1 2">
    <name type="scientific">Batillaria attramentaria</name>
    <dbReference type="NCBI Taxonomy" id="370345"/>
    <lineage>
        <taxon>Eukaryota</taxon>
        <taxon>Metazoa</taxon>
        <taxon>Spiralia</taxon>
        <taxon>Lophotrochozoa</taxon>
        <taxon>Mollusca</taxon>
        <taxon>Gastropoda</taxon>
        <taxon>Caenogastropoda</taxon>
        <taxon>Sorbeoconcha</taxon>
        <taxon>Cerithioidea</taxon>
        <taxon>Batillariidae</taxon>
        <taxon>Batillaria</taxon>
    </lineage>
</organism>
<reference evidence="1 2" key="1">
    <citation type="journal article" date="2023" name="Sci. Data">
        <title>Genome assembly of the Korean intertidal mud-creeper Batillaria attramentaria.</title>
        <authorList>
            <person name="Patra A.K."/>
            <person name="Ho P.T."/>
            <person name="Jun S."/>
            <person name="Lee S.J."/>
            <person name="Kim Y."/>
            <person name="Won Y.J."/>
        </authorList>
    </citation>
    <scope>NUCLEOTIDE SEQUENCE [LARGE SCALE GENOMIC DNA]</scope>
    <source>
        <strain evidence="1">Wonlab-2016</strain>
    </source>
</reference>
<dbReference type="Proteomes" id="UP001519460">
    <property type="component" value="Unassembled WGS sequence"/>
</dbReference>
<evidence type="ECO:0000313" key="2">
    <source>
        <dbReference type="Proteomes" id="UP001519460"/>
    </source>
</evidence>
<proteinExistence type="predicted"/>
<keyword evidence="2" id="KW-1185">Reference proteome</keyword>
<comment type="caution">
    <text evidence="1">The sequence shown here is derived from an EMBL/GenBank/DDBJ whole genome shotgun (WGS) entry which is preliminary data.</text>
</comment>
<sequence length="130" mass="14693">MFLDRKCRETCGVNDTAYKSRSPTGYTVPFQTTDRIMPECGTTRNCSSKRFSFKELKGLDYKVMVNKRASTLPGGLLEEVTITSLEQSRLAEKTGRILVLREIQSGIFQVMDWADIKCAAKSIFIDYCVS</sequence>
<name>A0ABD0J470_9CAEN</name>
<accession>A0ABD0J470</accession>
<dbReference type="EMBL" id="JACVVK020000660">
    <property type="protein sequence ID" value="KAK7458975.1"/>
    <property type="molecule type" value="Genomic_DNA"/>
</dbReference>
<protein>
    <submittedName>
        <fullName evidence="1">Uncharacterized protein</fullName>
    </submittedName>
</protein>